<keyword evidence="2" id="KW-1185">Reference proteome</keyword>
<evidence type="ECO:0000313" key="2">
    <source>
        <dbReference type="Proteomes" id="UP000755585"/>
    </source>
</evidence>
<proteinExistence type="predicted"/>
<accession>A0ABS4UFT5</accession>
<dbReference type="EMBL" id="JAGINT010000001">
    <property type="protein sequence ID" value="MBP2350503.1"/>
    <property type="molecule type" value="Genomic_DNA"/>
</dbReference>
<comment type="caution">
    <text evidence="1">The sequence shown here is derived from an EMBL/GenBank/DDBJ whole genome shotgun (WGS) entry which is preliminary data.</text>
</comment>
<dbReference type="RefSeq" id="WP_209693549.1">
    <property type="nucleotide sequence ID" value="NZ_BAAAVU010000011.1"/>
</dbReference>
<sequence>MTLVVSAFADGPRRYSDLSHRIAVIQKALRSPERDGLLRWSVTPAVDVSASA</sequence>
<reference evidence="1 2" key="1">
    <citation type="submission" date="2021-03" db="EMBL/GenBank/DDBJ databases">
        <title>Sequencing the genomes of 1000 actinobacteria strains.</title>
        <authorList>
            <person name="Klenk H.-P."/>
        </authorList>
    </citation>
    <scope>NUCLEOTIDE SEQUENCE [LARGE SCALE GENOMIC DNA]</scope>
    <source>
        <strain evidence="1 2">DSM 18824</strain>
    </source>
</reference>
<dbReference type="Proteomes" id="UP000755585">
    <property type="component" value="Unassembled WGS sequence"/>
</dbReference>
<evidence type="ECO:0000313" key="1">
    <source>
        <dbReference type="EMBL" id="MBP2350503.1"/>
    </source>
</evidence>
<evidence type="ECO:0008006" key="3">
    <source>
        <dbReference type="Google" id="ProtNLM"/>
    </source>
</evidence>
<gene>
    <name evidence="1" type="ORF">JOF29_001586</name>
</gene>
<organism evidence="1 2">
    <name type="scientific">Kribbella aluminosa</name>
    <dbReference type="NCBI Taxonomy" id="416017"/>
    <lineage>
        <taxon>Bacteria</taxon>
        <taxon>Bacillati</taxon>
        <taxon>Actinomycetota</taxon>
        <taxon>Actinomycetes</taxon>
        <taxon>Propionibacteriales</taxon>
        <taxon>Kribbellaceae</taxon>
        <taxon>Kribbella</taxon>
    </lineage>
</organism>
<protein>
    <recommendedName>
        <fullName evidence="3">HxlR family transcriptional regulator</fullName>
    </recommendedName>
</protein>
<name>A0ABS4UFT5_9ACTN</name>